<dbReference type="PANTHER" id="PTHR45674">
    <property type="entry name" value="DNA LIGASE 1/3 FAMILY MEMBER"/>
    <property type="match status" value="1"/>
</dbReference>
<dbReference type="AlphaFoldDB" id="A0A8T5UT17"/>
<dbReference type="InterPro" id="IPR012340">
    <property type="entry name" value="NA-bd_OB-fold"/>
</dbReference>
<dbReference type="PANTHER" id="PTHR45674:SF4">
    <property type="entry name" value="DNA LIGASE 1"/>
    <property type="match status" value="1"/>
</dbReference>
<comment type="caution">
    <text evidence="4">The sequence shown here is derived from an EMBL/GenBank/DDBJ whole genome shotgun (WGS) entry which is preliminary data.</text>
</comment>
<dbReference type="Pfam" id="PF01068">
    <property type="entry name" value="DNA_ligase_A_M"/>
    <property type="match status" value="1"/>
</dbReference>
<dbReference type="Gene3D" id="3.30.470.30">
    <property type="entry name" value="DNA ligase/mRNA capping enzyme"/>
    <property type="match status" value="1"/>
</dbReference>
<dbReference type="GO" id="GO:0006281">
    <property type="term" value="P:DNA repair"/>
    <property type="evidence" value="ECO:0007669"/>
    <property type="project" value="InterPro"/>
</dbReference>
<dbReference type="Gene3D" id="2.40.50.140">
    <property type="entry name" value="Nucleic acid-binding proteins"/>
    <property type="match status" value="1"/>
</dbReference>
<dbReference type="SUPFAM" id="SSF56091">
    <property type="entry name" value="DNA ligase/mRNA capping enzyme, catalytic domain"/>
    <property type="match status" value="1"/>
</dbReference>
<dbReference type="PROSITE" id="PS50160">
    <property type="entry name" value="DNA_LIGASE_A3"/>
    <property type="match status" value="1"/>
</dbReference>
<reference evidence="5" key="1">
    <citation type="journal article" date="2022" name="Microbiol. Resour. Announc.">
        <title>Draft Genome Sequence of a Methanogenic Archaeon from West Spitsbergen Permafrost.</title>
        <authorList>
            <person name="Trubitsyn V."/>
            <person name="Rivkina E."/>
            <person name="Shcherbakova V."/>
        </authorList>
    </citation>
    <scope>NUCLEOTIDE SEQUENCE [LARGE SCALE GENOMIC DNA]</scope>
    <source>
        <strain evidence="5">VT</strain>
    </source>
</reference>
<evidence type="ECO:0000256" key="1">
    <source>
        <dbReference type="ARBA" id="ARBA00007572"/>
    </source>
</evidence>
<protein>
    <submittedName>
        <fullName evidence="4">ATP-dependent DNA ligase</fullName>
    </submittedName>
</protein>
<comment type="similarity">
    <text evidence="1">Belongs to the ATP-dependent DNA ligase family.</text>
</comment>
<evidence type="ECO:0000259" key="3">
    <source>
        <dbReference type="PROSITE" id="PS50160"/>
    </source>
</evidence>
<dbReference type="PROSITE" id="PS00697">
    <property type="entry name" value="DNA_LIGASE_A1"/>
    <property type="match status" value="1"/>
</dbReference>
<keyword evidence="5" id="KW-1185">Reference proteome</keyword>
<proteinExistence type="inferred from homology"/>
<evidence type="ECO:0000313" key="4">
    <source>
        <dbReference type="EMBL" id="MBZ2165297.1"/>
    </source>
</evidence>
<name>A0A8T5UT17_9EURY</name>
<accession>A0A8T5UT17</accession>
<evidence type="ECO:0000313" key="5">
    <source>
        <dbReference type="Proteomes" id="UP000825933"/>
    </source>
</evidence>
<dbReference type="EMBL" id="JAIOUQ010000003">
    <property type="protein sequence ID" value="MBZ2165297.1"/>
    <property type="molecule type" value="Genomic_DNA"/>
</dbReference>
<dbReference type="Proteomes" id="UP000825933">
    <property type="component" value="Unassembled WGS sequence"/>
</dbReference>
<dbReference type="InterPro" id="IPR012309">
    <property type="entry name" value="DNA_ligase_ATP-dep_C"/>
</dbReference>
<dbReference type="InterPro" id="IPR016059">
    <property type="entry name" value="DNA_ligase_ATP-dep_CS"/>
</dbReference>
<dbReference type="SUPFAM" id="SSF50249">
    <property type="entry name" value="Nucleic acid-binding proteins"/>
    <property type="match status" value="1"/>
</dbReference>
<dbReference type="PROSITE" id="PS00333">
    <property type="entry name" value="DNA_LIGASE_A2"/>
    <property type="match status" value="1"/>
</dbReference>
<dbReference type="GO" id="GO:0005524">
    <property type="term" value="F:ATP binding"/>
    <property type="evidence" value="ECO:0007669"/>
    <property type="project" value="InterPro"/>
</dbReference>
<dbReference type="GO" id="GO:0003910">
    <property type="term" value="F:DNA ligase (ATP) activity"/>
    <property type="evidence" value="ECO:0007669"/>
    <property type="project" value="InterPro"/>
</dbReference>
<sequence length="294" mass="34046">MIEPMLATLTNPTNLKLTGTWIIEPKYDGERIIAVRYGDKIDLWTRRNIQATYKFPEIVKALKKEVDGDKWILDGEMTVKGGFRQLLNRNVEDRFKISLLSRKIPATFNIFDILQYEKDDLINRPLMERKSILMKVVHPENYIEIVPFKEVDKPDNQFQDYLKQGYEGAVIKNLDSKYEPGKRSDNWLKIKKGDTVDVCIIGATKSTSSIPFGALLMEKNGKYFGRVGTGFSDQDRKDILKLLKENQAPLQITVPPDVEPEILITSKPLLAEIKMQEMIKRSPRAPVWVRFRWE</sequence>
<dbReference type="InterPro" id="IPR012310">
    <property type="entry name" value="DNA_ligase_ATP-dep_cent"/>
</dbReference>
<gene>
    <name evidence="4" type="ORF">K8N75_04485</name>
</gene>
<organism evidence="4 5">
    <name type="scientific">Methanobacterium spitsbergense</name>
    <dbReference type="NCBI Taxonomy" id="2874285"/>
    <lineage>
        <taxon>Archaea</taxon>
        <taxon>Methanobacteriati</taxon>
        <taxon>Methanobacteriota</taxon>
        <taxon>Methanomada group</taxon>
        <taxon>Methanobacteria</taxon>
        <taxon>Methanobacteriales</taxon>
        <taxon>Methanobacteriaceae</taxon>
        <taxon>Methanobacterium</taxon>
    </lineage>
</organism>
<evidence type="ECO:0000256" key="2">
    <source>
        <dbReference type="ARBA" id="ARBA00022598"/>
    </source>
</evidence>
<dbReference type="InterPro" id="IPR050191">
    <property type="entry name" value="ATP-dep_DNA_ligase"/>
</dbReference>
<keyword evidence="2 4" id="KW-0436">Ligase</keyword>
<dbReference type="GO" id="GO:0006310">
    <property type="term" value="P:DNA recombination"/>
    <property type="evidence" value="ECO:0007669"/>
    <property type="project" value="InterPro"/>
</dbReference>
<dbReference type="Pfam" id="PF04679">
    <property type="entry name" value="DNA_ligase_A_C"/>
    <property type="match status" value="1"/>
</dbReference>
<feature type="domain" description="ATP-dependent DNA ligase family profile" evidence="3">
    <location>
        <begin position="99"/>
        <end position="228"/>
    </location>
</feature>